<sequence length="161" mass="17299">MNAPAQRREAQLAGESPAGASVLDGLQRWPSSNELREAAIADLVSDVWNLMEALKHVAPAIHETDERLTATLVAARDTTDRLAEIVGHSEAAFKGELAVRASRLARREAVDALQAELTKLQQLITFPRPAPTPWRTILLTAALSSGLSILGFGLLSAALHH</sequence>
<geneLocation type="plasmid" evidence="2 3">
    <name>unnamed3</name>
</geneLocation>
<evidence type="ECO:0000313" key="2">
    <source>
        <dbReference type="EMBL" id="WFN24039.1"/>
    </source>
</evidence>
<proteinExistence type="predicted"/>
<evidence type="ECO:0000256" key="1">
    <source>
        <dbReference type="SAM" id="Phobius"/>
    </source>
</evidence>
<accession>A0ABD7YG20</accession>
<evidence type="ECO:0000313" key="3">
    <source>
        <dbReference type="Proteomes" id="UP001220209"/>
    </source>
</evidence>
<protein>
    <recommendedName>
        <fullName evidence="4">DUF883 domain-containing protein</fullName>
    </recommendedName>
</protein>
<name>A0ABD7YG20_9BURK</name>
<feature type="transmembrane region" description="Helical" evidence="1">
    <location>
        <begin position="137"/>
        <end position="159"/>
    </location>
</feature>
<keyword evidence="2" id="KW-0614">Plasmid</keyword>
<keyword evidence="1" id="KW-0812">Transmembrane</keyword>
<organism evidence="2 3">
    <name type="scientific">Burkholderia contaminans</name>
    <dbReference type="NCBI Taxonomy" id="488447"/>
    <lineage>
        <taxon>Bacteria</taxon>
        <taxon>Pseudomonadati</taxon>
        <taxon>Pseudomonadota</taxon>
        <taxon>Betaproteobacteria</taxon>
        <taxon>Burkholderiales</taxon>
        <taxon>Burkholderiaceae</taxon>
        <taxon>Burkholderia</taxon>
        <taxon>Burkholderia cepacia complex</taxon>
    </lineage>
</organism>
<dbReference type="RefSeq" id="WP_070162861.1">
    <property type="nucleotide sequence ID" value="NZ_CABVQO010000033.1"/>
</dbReference>
<dbReference type="AlphaFoldDB" id="A0ABD7YG20"/>
<gene>
    <name evidence="2" type="ORF">LXE91_42390</name>
</gene>
<dbReference type="Proteomes" id="UP001220209">
    <property type="component" value="Plasmid unnamed3"/>
</dbReference>
<keyword evidence="1" id="KW-0472">Membrane</keyword>
<evidence type="ECO:0008006" key="4">
    <source>
        <dbReference type="Google" id="ProtNLM"/>
    </source>
</evidence>
<keyword evidence="1" id="KW-1133">Transmembrane helix</keyword>
<dbReference type="EMBL" id="CP090645">
    <property type="protein sequence ID" value="WFN24039.1"/>
    <property type="molecule type" value="Genomic_DNA"/>
</dbReference>
<reference evidence="2 3" key="1">
    <citation type="submission" date="2021-12" db="EMBL/GenBank/DDBJ databases">
        <title>Genomic and phenotypic characterization of three Burkholderia contaminans isolates recovered from different sources.</title>
        <authorList>
            <person name="Lopez De Volder A."/>
            <person name="Fan Y."/>
            <person name="Nunvar J."/>
            <person name="Herrera T."/>
            <person name="Timp W."/>
            <person name="Degrossi J."/>
        </authorList>
    </citation>
    <scope>NUCLEOTIDE SEQUENCE [LARGE SCALE GENOMIC DNA]</scope>
    <source>
        <strain evidence="2 3">LMG 23361</strain>
        <plasmid evidence="2 3">unnamed3</plasmid>
    </source>
</reference>